<evidence type="ECO:0000313" key="3">
    <source>
        <dbReference type="Proteomes" id="UP001152755"/>
    </source>
</evidence>
<dbReference type="EMBL" id="JANRHA010000005">
    <property type="protein sequence ID" value="MDG3014743.1"/>
    <property type="molecule type" value="Genomic_DNA"/>
</dbReference>
<sequence>MSEQAGAPAFHTVALELAPPESSAGAGRAVEIADRVVERCRTHGLTDRIGHVMIPGIIPEDSDRPVPMSERMDVLDFWEIVRSRLDGVTGLCAQVTVLLDERKLADRLRRLCDAGMAGVAFVGKPHGLPLSACPGLGVAEALSRCGELMRRPGVIVIPTRRGEVDRLVEKCERGATFALTQLLYSDRIVDFLRAFAARTDQRPEIVLSFGFIPAAEEKVGLIDWLLHDPGNEYVRAEQRFVAEVAVRAADQRQRALVDLYRRVVDQARGLGFPLSVNLEAPYGVSNSACEAFTQMLDYWSPQSVAPHKGR</sequence>
<dbReference type="Gene3D" id="3.20.20.220">
    <property type="match status" value="1"/>
</dbReference>
<protein>
    <submittedName>
        <fullName evidence="2">Mycobacterial-type methylenetetrahydrofolate reductase</fullName>
    </submittedName>
</protein>
<evidence type="ECO:0000313" key="2">
    <source>
        <dbReference type="EMBL" id="MDG3014743.1"/>
    </source>
</evidence>
<accession>A0A9X4LYK3</accession>
<comment type="caution">
    <text evidence="2">The sequence shown here is derived from an EMBL/GenBank/DDBJ whole genome shotgun (WGS) entry which is preliminary data.</text>
</comment>
<reference evidence="2" key="1">
    <citation type="submission" date="2022-08" db="EMBL/GenBank/DDBJ databases">
        <title>Genome analysis of Corynebacteriales strain.</title>
        <authorList>
            <person name="Lee S.D."/>
        </authorList>
    </citation>
    <scope>NUCLEOTIDE SEQUENCE</scope>
    <source>
        <strain evidence="2">D3-21</strain>
    </source>
</reference>
<proteinExistence type="predicted"/>
<keyword evidence="1" id="KW-0560">Oxidoreductase</keyword>
<dbReference type="SUPFAM" id="SSF51730">
    <property type="entry name" value="FAD-linked oxidoreductase"/>
    <property type="match status" value="1"/>
</dbReference>
<dbReference type="InterPro" id="IPR029041">
    <property type="entry name" value="FAD-linked_oxidoreductase-like"/>
</dbReference>
<dbReference type="GO" id="GO:0016491">
    <property type="term" value="F:oxidoreductase activity"/>
    <property type="evidence" value="ECO:0007669"/>
    <property type="project" value="UniProtKB-KW"/>
</dbReference>
<keyword evidence="3" id="KW-1185">Reference proteome</keyword>
<dbReference type="InterPro" id="IPR049477">
    <property type="entry name" value="MTHFR"/>
</dbReference>
<name>A0A9X4LYK3_9ACTN</name>
<organism evidence="2 3">
    <name type="scientific">Speluncibacter jeojiensis</name>
    <dbReference type="NCBI Taxonomy" id="2710754"/>
    <lineage>
        <taxon>Bacteria</taxon>
        <taxon>Bacillati</taxon>
        <taxon>Actinomycetota</taxon>
        <taxon>Actinomycetes</taxon>
        <taxon>Mycobacteriales</taxon>
        <taxon>Speluncibacteraceae</taxon>
        <taxon>Speluncibacter</taxon>
    </lineage>
</organism>
<dbReference type="Proteomes" id="UP001152755">
    <property type="component" value="Unassembled WGS sequence"/>
</dbReference>
<gene>
    <name evidence="2" type="ORF">NVS88_09260</name>
</gene>
<dbReference type="AlphaFoldDB" id="A0A9X4LYK3"/>
<dbReference type="RefSeq" id="WP_332519748.1">
    <property type="nucleotide sequence ID" value="NZ_JANRHA010000005.1"/>
</dbReference>
<dbReference type="Pfam" id="PF19345">
    <property type="entry name" value="MTHFR_2"/>
    <property type="match status" value="1"/>
</dbReference>
<evidence type="ECO:0000256" key="1">
    <source>
        <dbReference type="ARBA" id="ARBA00023002"/>
    </source>
</evidence>